<dbReference type="AlphaFoldDB" id="A0AAD9YD18"/>
<dbReference type="EMBL" id="VYYT01000214">
    <property type="protein sequence ID" value="KAK2756003.1"/>
    <property type="molecule type" value="Genomic_DNA"/>
</dbReference>
<comment type="caution">
    <text evidence="1">The sequence shown here is derived from an EMBL/GenBank/DDBJ whole genome shotgun (WGS) entry which is preliminary data.</text>
</comment>
<sequence>MFAMDPMEIPPLIADTWDKGGGLDQATESVLTLAPRCRAHTDKGTESAGLYPRRDESRQSPAHVLVSVSLSFSLFCNEAKWGSSLHQLGLPRAAGGARTDTRVWLDGLALWWWRPSPFIHGPAPSPSTAQSDV</sequence>
<protein>
    <submittedName>
        <fullName evidence="1">Uncharacterized protein</fullName>
    </submittedName>
</protein>
<dbReference type="Proteomes" id="UP001281614">
    <property type="component" value="Unassembled WGS sequence"/>
</dbReference>
<reference evidence="1" key="1">
    <citation type="submission" date="2023-02" db="EMBL/GenBank/DDBJ databases">
        <title>Colletotrichum kahawae CIFC_Que2 genome sequencing and assembly.</title>
        <authorList>
            <person name="Baroncelli R."/>
        </authorList>
    </citation>
    <scope>NUCLEOTIDE SEQUENCE</scope>
    <source>
        <strain evidence="1">CIFC_Que2</strain>
    </source>
</reference>
<evidence type="ECO:0000313" key="1">
    <source>
        <dbReference type="EMBL" id="KAK2756003.1"/>
    </source>
</evidence>
<evidence type="ECO:0000313" key="2">
    <source>
        <dbReference type="Proteomes" id="UP001281614"/>
    </source>
</evidence>
<proteinExistence type="predicted"/>
<keyword evidence="2" id="KW-1185">Reference proteome</keyword>
<accession>A0AAD9YD18</accession>
<organism evidence="1 2">
    <name type="scientific">Colletotrichum kahawae</name>
    <name type="common">Coffee berry disease fungus</name>
    <dbReference type="NCBI Taxonomy" id="34407"/>
    <lineage>
        <taxon>Eukaryota</taxon>
        <taxon>Fungi</taxon>
        <taxon>Dikarya</taxon>
        <taxon>Ascomycota</taxon>
        <taxon>Pezizomycotina</taxon>
        <taxon>Sordariomycetes</taxon>
        <taxon>Hypocreomycetidae</taxon>
        <taxon>Glomerellales</taxon>
        <taxon>Glomerellaceae</taxon>
        <taxon>Colletotrichum</taxon>
        <taxon>Colletotrichum gloeosporioides species complex</taxon>
    </lineage>
</organism>
<gene>
    <name evidence="1" type="ORF">CKAH01_17217</name>
</gene>
<name>A0AAD9YD18_COLKA</name>